<dbReference type="InterPro" id="IPR050962">
    <property type="entry name" value="Phosphate-bind_PstS"/>
</dbReference>
<feature type="signal peptide" evidence="2">
    <location>
        <begin position="1"/>
        <end position="25"/>
    </location>
</feature>
<comment type="similarity">
    <text evidence="1">Belongs to the PstS family.</text>
</comment>
<keyword evidence="2" id="KW-0732">Signal</keyword>
<comment type="caution">
    <text evidence="4">The sequence shown here is derived from an EMBL/GenBank/DDBJ whole genome shotgun (WGS) entry which is preliminary data.</text>
</comment>
<keyword evidence="5" id="KW-1185">Reference proteome</keyword>
<accession>A0A124JTM5</accession>
<reference evidence="4 5" key="1">
    <citation type="submission" date="2015-10" db="EMBL/GenBank/DDBJ databases">
        <title>Draft genome sequence of Novosphingobium fuchskuhlense DSM 25065 isolated from a surface water sample of the southwest basin of Lake Grosse Fuchskuhle.</title>
        <authorList>
            <person name="Ruckert C."/>
            <person name="Winkler A."/>
            <person name="Glaeser J."/>
            <person name="Grossart H.-P."/>
            <person name="Kalinowski J."/>
            <person name="Glaeser S."/>
        </authorList>
    </citation>
    <scope>NUCLEOTIDE SEQUENCE [LARGE SCALE GENOMIC DNA]</scope>
    <source>
        <strain evidence="4 5">FNE08-7</strain>
    </source>
</reference>
<dbReference type="STRING" id="1117702.AQZ52_15940"/>
<evidence type="ECO:0000313" key="5">
    <source>
        <dbReference type="Proteomes" id="UP000058012"/>
    </source>
</evidence>
<dbReference type="SUPFAM" id="SSF53850">
    <property type="entry name" value="Periplasmic binding protein-like II"/>
    <property type="match status" value="1"/>
</dbReference>
<dbReference type="Pfam" id="PF12849">
    <property type="entry name" value="PBP_like_2"/>
    <property type="match status" value="1"/>
</dbReference>
<evidence type="ECO:0000259" key="3">
    <source>
        <dbReference type="Pfam" id="PF12849"/>
    </source>
</evidence>
<dbReference type="EMBL" id="LLZS01000009">
    <property type="protein sequence ID" value="KUR70337.1"/>
    <property type="molecule type" value="Genomic_DNA"/>
</dbReference>
<protein>
    <recommendedName>
        <fullName evidence="3">PBP domain-containing protein</fullName>
    </recommendedName>
</protein>
<dbReference type="InterPro" id="IPR024370">
    <property type="entry name" value="PBP_domain"/>
</dbReference>
<dbReference type="Proteomes" id="UP000058012">
    <property type="component" value="Unassembled WGS sequence"/>
</dbReference>
<dbReference type="AlphaFoldDB" id="A0A124JTM5"/>
<gene>
    <name evidence="4" type="ORF">AQZ52_15940</name>
</gene>
<sequence length="693" mass="71217">MSTHFKTSLLAASAMIAAAATPAHAQLVYPKAELHAAGATSIQDILPREANCIGDYNADSSNNNSFNVPSGTTAFAARSAVTTAGSTAKFNCATQNIQPNLTLKYLAVGSTGGRNGLVAVPGSASRTAILGTNTKPDATIFGTDTDTWTMPHFVMSDAPMTTGNVTSWNTNKPTGAGALIQIPLFVLPIAVTYNPIYGYKKDGSNAYTIPLTFNIKAPNGLLRLSKHAYCGIFNGNIKNWNHAEITRSNTPDVAFKKTGQVAGTPLFDATNDGSARWTAEGAPIRLVGRLDGSGTTDIFTRHLSVACQGPIIQLTGTAKITRAAEQLPYNVASAINMTSGTGSLSSANYKPSQTDSTKFAGDATLISGAAYAGTSGIVTVSGTGEVITANASGTNGSGLYILANGGGNVASAVVDARDNPGVLIASADASIKFNGKIGYVSADTVFTNPTPVSGNSIGGTADMVLKTAALEVGTSYNKGAGKKWDFAQPNAANATLAFGGVLPPESDSKGGYVAGGDLLRSNPLNWYDALYANLSTLANPVKGYPMTGTSQLITGTCFADPATRNGLATLLNTLYGANITGSDGKKFDKTLFTGAKAGALGIRQQQGLAQLPAAWINAIKDTFLARNAKFPALYTSPLYIQNGLVTEKYKAPTKVAKGSALSVADLTAIVPGTTFPLGSANPTCTAGQGIPTL</sequence>
<dbReference type="RefSeq" id="WP_067913236.1">
    <property type="nucleotide sequence ID" value="NZ_KQ954246.1"/>
</dbReference>
<proteinExistence type="inferred from homology"/>
<dbReference type="PANTHER" id="PTHR42996:SF1">
    <property type="entry name" value="PHOSPHATE-BINDING PROTEIN PSTS"/>
    <property type="match status" value="1"/>
</dbReference>
<organism evidence="4 5">
    <name type="scientific">Novosphingobium fuchskuhlense</name>
    <dbReference type="NCBI Taxonomy" id="1117702"/>
    <lineage>
        <taxon>Bacteria</taxon>
        <taxon>Pseudomonadati</taxon>
        <taxon>Pseudomonadota</taxon>
        <taxon>Alphaproteobacteria</taxon>
        <taxon>Sphingomonadales</taxon>
        <taxon>Sphingomonadaceae</taxon>
        <taxon>Novosphingobium</taxon>
    </lineage>
</organism>
<dbReference type="PANTHER" id="PTHR42996">
    <property type="entry name" value="PHOSPHATE-BINDING PROTEIN PSTS"/>
    <property type="match status" value="1"/>
</dbReference>
<evidence type="ECO:0000256" key="2">
    <source>
        <dbReference type="SAM" id="SignalP"/>
    </source>
</evidence>
<evidence type="ECO:0000313" key="4">
    <source>
        <dbReference type="EMBL" id="KUR70337.1"/>
    </source>
</evidence>
<evidence type="ECO:0000256" key="1">
    <source>
        <dbReference type="ARBA" id="ARBA00008725"/>
    </source>
</evidence>
<dbReference type="Gene3D" id="3.40.190.10">
    <property type="entry name" value="Periplasmic binding protein-like II"/>
    <property type="match status" value="2"/>
</dbReference>
<dbReference type="OrthoDB" id="9801510at2"/>
<name>A0A124JTM5_9SPHN</name>
<feature type="domain" description="PBP" evidence="3">
    <location>
        <begin position="94"/>
        <end position="363"/>
    </location>
</feature>
<feature type="chain" id="PRO_5007174801" description="PBP domain-containing protein" evidence="2">
    <location>
        <begin position="26"/>
        <end position="693"/>
    </location>
</feature>